<feature type="transmembrane region" description="Helical" evidence="2">
    <location>
        <begin position="609"/>
        <end position="629"/>
    </location>
</feature>
<evidence type="ECO:0008006" key="5">
    <source>
        <dbReference type="Google" id="ProtNLM"/>
    </source>
</evidence>
<feature type="transmembrane region" description="Helical" evidence="2">
    <location>
        <begin position="553"/>
        <end position="570"/>
    </location>
</feature>
<name>A0ABZ1SD04_9ACTN</name>
<feature type="transmembrane region" description="Helical" evidence="2">
    <location>
        <begin position="330"/>
        <end position="351"/>
    </location>
</feature>
<feature type="compositionally biased region" description="Low complexity" evidence="1">
    <location>
        <begin position="794"/>
        <end position="832"/>
    </location>
</feature>
<gene>
    <name evidence="3" type="ORF">OG994_12840</name>
</gene>
<feature type="compositionally biased region" description="Gly residues" evidence="1">
    <location>
        <begin position="710"/>
        <end position="739"/>
    </location>
</feature>
<protein>
    <recommendedName>
        <fullName evidence="5">MFS transporter</fullName>
    </recommendedName>
</protein>
<keyword evidence="2" id="KW-1133">Transmembrane helix</keyword>
<keyword evidence="2" id="KW-0472">Membrane</keyword>
<feature type="compositionally biased region" description="Polar residues" evidence="1">
    <location>
        <begin position="839"/>
        <end position="848"/>
    </location>
</feature>
<feature type="transmembrane region" description="Helical" evidence="2">
    <location>
        <begin position="529"/>
        <end position="548"/>
    </location>
</feature>
<dbReference type="EMBL" id="CP108084">
    <property type="protein sequence ID" value="WUP52340.1"/>
    <property type="molecule type" value="Genomic_DNA"/>
</dbReference>
<feature type="transmembrane region" description="Helical" evidence="2">
    <location>
        <begin position="505"/>
        <end position="523"/>
    </location>
</feature>
<accession>A0ABZ1SD04</accession>
<proteinExistence type="predicted"/>
<keyword evidence="4" id="KW-1185">Reference proteome</keyword>
<feature type="compositionally biased region" description="Low complexity" evidence="1">
    <location>
        <begin position="743"/>
        <end position="758"/>
    </location>
</feature>
<feature type="transmembrane region" description="Helical" evidence="2">
    <location>
        <begin position="403"/>
        <end position="424"/>
    </location>
</feature>
<feature type="compositionally biased region" description="Low complexity" evidence="1">
    <location>
        <begin position="768"/>
        <end position="784"/>
    </location>
</feature>
<dbReference type="Proteomes" id="UP001432190">
    <property type="component" value="Chromosome"/>
</dbReference>
<evidence type="ECO:0000313" key="4">
    <source>
        <dbReference type="Proteomes" id="UP001432190"/>
    </source>
</evidence>
<feature type="transmembrane region" description="Helical" evidence="2">
    <location>
        <begin position="372"/>
        <end position="391"/>
    </location>
</feature>
<feature type="transmembrane region" description="Helical" evidence="2">
    <location>
        <begin position="469"/>
        <end position="493"/>
    </location>
</feature>
<keyword evidence="2" id="KW-0812">Transmembrane</keyword>
<evidence type="ECO:0000313" key="3">
    <source>
        <dbReference type="EMBL" id="WUP52340.1"/>
    </source>
</evidence>
<organism evidence="3 4">
    <name type="scientific">Micromonospora globbae</name>
    <dbReference type="NCBI Taxonomy" id="1894969"/>
    <lineage>
        <taxon>Bacteria</taxon>
        <taxon>Bacillati</taxon>
        <taxon>Actinomycetota</taxon>
        <taxon>Actinomycetes</taxon>
        <taxon>Micromonosporales</taxon>
        <taxon>Micromonosporaceae</taxon>
        <taxon>Micromonospora</taxon>
    </lineage>
</organism>
<evidence type="ECO:0000256" key="1">
    <source>
        <dbReference type="SAM" id="MobiDB-lite"/>
    </source>
</evidence>
<feature type="region of interest" description="Disordered" evidence="1">
    <location>
        <begin position="696"/>
        <end position="848"/>
    </location>
</feature>
<dbReference type="RefSeq" id="WP_328853394.1">
    <property type="nucleotide sequence ID" value="NZ_CP108084.1"/>
</dbReference>
<reference evidence="3" key="1">
    <citation type="submission" date="2022-10" db="EMBL/GenBank/DDBJ databases">
        <title>The complete genomes of actinobacterial strains from the NBC collection.</title>
        <authorList>
            <person name="Joergensen T.S."/>
            <person name="Alvarez Arevalo M."/>
            <person name="Sterndorff E.B."/>
            <person name="Faurdal D."/>
            <person name="Vuksanovic O."/>
            <person name="Mourched A.-S."/>
            <person name="Charusanti P."/>
            <person name="Shaw S."/>
            <person name="Blin K."/>
            <person name="Weber T."/>
        </authorList>
    </citation>
    <scope>NUCLEOTIDE SEQUENCE</scope>
    <source>
        <strain evidence="3">NBC_00256</strain>
    </source>
</reference>
<feature type="transmembrane region" description="Helical" evidence="2">
    <location>
        <begin position="436"/>
        <end position="457"/>
    </location>
</feature>
<evidence type="ECO:0000256" key="2">
    <source>
        <dbReference type="SAM" id="Phobius"/>
    </source>
</evidence>
<sequence>MVRRFVPAVLTLLVVALGITALSARPRQGVPHRSADFVVIAGVAGLRWEDVDPATTPTLWRMAERGSIGSLSVRSARRPTCPVDGWLTLGAGSFAAWSGTREPGGCSPDGVVVEQPDGIGANLPDQEGVVHHNQEELPWGAVPGSLSESVRCSVAVGPGAAVAAARPFGRVDRYAPELPEDPARLLRSCVLSIVDLGTVEGTSPAQRAAAARAADAQLARLLAGRPPQSLVLVAGVSDTDRSARLHVAVADGPGWERGWLTSASTGREGYLQLVDLAPTALTALGRPMPERPFIGRPAVTVGGRPADLADAIAQPLDAEREAATQQGVSGWFFVVLAVTQTLLAVAALPLLRRARRHAGPYGPQPVSRRIVAAVELLLVAAALAVPAALLADAVPWWRTAHPGWSFGAVTALLVVAGTAAVRFAPGHRSTLGPLGAVAGLTALVVGLDVVTGAWLQLNGVVGYSAQAGGRYAGLGTVGLGAFLAGALLSAGWLAQRVPRGWRPAVMVAVGGVAVVLVGSPYLGADPVGAIALTAGLCVAAAIGGGGWLTVSRLVWAVMAALAVTVGLAVLDLRRPAAERGSLGRFLAALGDGTGGLTLHRSSTANFETLVGSPLTLLALVGALLVWFALMQPWGGLMRLFGIYPAMRAAMAGTAVASVIGGVLGGVALDVTGAAAALVVPMALLASLRVLDHSADRTVPTAGRPRPDGEGVTGEDGGDGSGGVGGDGPSGGGGPGGAGRARGTRSATAGTSVRPADGPSGTGGGAGGAARAAGPDADGVEAAGSAGSGAGGTQTAGPDADAGGAEAAGAAEADGAQTAGAAGPDPGAAPGAGRPAVPSPRSSQQVTAR</sequence>